<reference evidence="2 3" key="1">
    <citation type="submission" date="2015-08" db="EMBL/GenBank/DDBJ databases">
        <title>Next Generation Sequencing and Analysis of the Genome of Puccinia sorghi L Schw, the Causal Agent of Maize Common Rust.</title>
        <authorList>
            <person name="Rochi L."/>
            <person name="Burguener G."/>
            <person name="Darino M."/>
            <person name="Turjanski A."/>
            <person name="Kreff E."/>
            <person name="Dieguez M.J."/>
            <person name="Sacco F."/>
        </authorList>
    </citation>
    <scope>NUCLEOTIDE SEQUENCE [LARGE SCALE GENOMIC DNA]</scope>
    <source>
        <strain evidence="2 3">RO10H11247</strain>
    </source>
</reference>
<feature type="region of interest" description="Disordered" evidence="1">
    <location>
        <begin position="114"/>
        <end position="145"/>
    </location>
</feature>
<evidence type="ECO:0000256" key="1">
    <source>
        <dbReference type="SAM" id="MobiDB-lite"/>
    </source>
</evidence>
<keyword evidence="3" id="KW-1185">Reference proteome</keyword>
<dbReference type="Proteomes" id="UP000037035">
    <property type="component" value="Unassembled WGS sequence"/>
</dbReference>
<sequence length="226" mass="25599">MGSAVLGDSNKAKLGIMVSMTHNNVITANKSSWHRNYGFLSKNNSHPLHHQNKLNYVGIKLPHDIPHTLQIMHSDKEINANFVCNHLIPLNNGSQAEVKELTSTTTEAALYSLRGKNNNNSNGNKCIRNQSNSSKRCKSGFHNSKQDANHSSDNYWHLHPDKAPDWWKESHAQWKAGKEKENLEMGIFDVIKSGKRIVTLTIKGRIHTHTCWKQSWELDNQLCCSP</sequence>
<accession>A0A0L6VRP0</accession>
<dbReference type="EMBL" id="LAVV01001732">
    <property type="protein sequence ID" value="KNZ63354.1"/>
    <property type="molecule type" value="Genomic_DNA"/>
</dbReference>
<dbReference type="VEuPathDB" id="FungiDB:VP01_1155g2"/>
<comment type="caution">
    <text evidence="2">The sequence shown here is derived from an EMBL/GenBank/DDBJ whole genome shotgun (WGS) entry which is preliminary data.</text>
</comment>
<gene>
    <name evidence="2" type="ORF">VP01_1155g2</name>
</gene>
<feature type="compositionally biased region" description="Low complexity" evidence="1">
    <location>
        <begin position="115"/>
        <end position="125"/>
    </location>
</feature>
<name>A0A0L6VRP0_9BASI</name>
<dbReference type="OrthoDB" id="4951733at2759"/>
<evidence type="ECO:0000313" key="3">
    <source>
        <dbReference type="Proteomes" id="UP000037035"/>
    </source>
</evidence>
<dbReference type="AlphaFoldDB" id="A0A0L6VRP0"/>
<proteinExistence type="predicted"/>
<organism evidence="2 3">
    <name type="scientific">Puccinia sorghi</name>
    <dbReference type="NCBI Taxonomy" id="27349"/>
    <lineage>
        <taxon>Eukaryota</taxon>
        <taxon>Fungi</taxon>
        <taxon>Dikarya</taxon>
        <taxon>Basidiomycota</taxon>
        <taxon>Pucciniomycotina</taxon>
        <taxon>Pucciniomycetes</taxon>
        <taxon>Pucciniales</taxon>
        <taxon>Pucciniaceae</taxon>
        <taxon>Puccinia</taxon>
    </lineage>
</organism>
<evidence type="ECO:0000313" key="2">
    <source>
        <dbReference type="EMBL" id="KNZ63354.1"/>
    </source>
</evidence>
<protein>
    <submittedName>
        <fullName evidence="2">Uncharacterized protein</fullName>
    </submittedName>
</protein>